<comment type="caution">
    <text evidence="3">The sequence shown here is derived from an EMBL/GenBank/DDBJ whole genome shotgun (WGS) entry which is preliminary data.</text>
</comment>
<dbReference type="InterPro" id="IPR038148">
    <property type="entry name" value="Tn1545/Tn916_Xis"/>
</dbReference>
<dbReference type="SUPFAM" id="SSF47789">
    <property type="entry name" value="C-terminal domain of RNA polymerase alpha subunit"/>
    <property type="match status" value="1"/>
</dbReference>
<dbReference type="Gene3D" id="3.90.105.50">
    <property type="match status" value="1"/>
</dbReference>
<dbReference type="GO" id="GO:0003899">
    <property type="term" value="F:DNA-directed RNA polymerase activity"/>
    <property type="evidence" value="ECO:0007669"/>
    <property type="project" value="InterPro"/>
</dbReference>
<evidence type="ECO:0000313" key="3">
    <source>
        <dbReference type="EMBL" id="KKK53909.1"/>
    </source>
</evidence>
<dbReference type="Pfam" id="PF12728">
    <property type="entry name" value="HTH_17"/>
    <property type="match status" value="1"/>
</dbReference>
<protein>
    <recommendedName>
        <fullName evidence="4">Helix-turn-helix domain-containing protein</fullName>
    </recommendedName>
</protein>
<dbReference type="GO" id="GO:0003677">
    <property type="term" value="F:DNA binding"/>
    <property type="evidence" value="ECO:0007669"/>
    <property type="project" value="InterPro"/>
</dbReference>
<evidence type="ECO:0008006" key="4">
    <source>
        <dbReference type="Google" id="ProtNLM"/>
    </source>
</evidence>
<sequence length="181" mass="20730">MGDLLQSIDTLDLTLRTRNCLKAENILTIYQLIQHSEIEMCRTPNLGKRSVAEIKEQLEMRSLSLGTVPKMDVQIIRPLKDRQSVLVILSNGTRKVIGDGEPFTIDEYKILRGMKETQKGLCNQSTERPLAYSINEACRLLSISRRHFYDLFNEGKIQTVKIGARRLVSREELERIVREGA</sequence>
<organism evidence="3">
    <name type="scientific">marine sediment metagenome</name>
    <dbReference type="NCBI Taxonomy" id="412755"/>
    <lineage>
        <taxon>unclassified sequences</taxon>
        <taxon>metagenomes</taxon>
        <taxon>ecological metagenomes</taxon>
    </lineage>
</organism>
<dbReference type="EMBL" id="LAZR01066269">
    <property type="protein sequence ID" value="KKK53909.1"/>
    <property type="molecule type" value="Genomic_DNA"/>
</dbReference>
<dbReference type="Gene3D" id="1.10.150.20">
    <property type="entry name" value="5' to 3' exonuclease, C-terminal subdomain"/>
    <property type="match status" value="1"/>
</dbReference>
<evidence type="ECO:0000259" key="2">
    <source>
        <dbReference type="Pfam" id="PF12728"/>
    </source>
</evidence>
<name>A0A0F8YIA9_9ZZZZ</name>
<proteinExistence type="predicted"/>
<evidence type="ECO:0000259" key="1">
    <source>
        <dbReference type="Pfam" id="PF03118"/>
    </source>
</evidence>
<gene>
    <name evidence="3" type="ORF">LCGC14_3090050</name>
</gene>
<reference evidence="3" key="1">
    <citation type="journal article" date="2015" name="Nature">
        <title>Complex archaea that bridge the gap between prokaryotes and eukaryotes.</title>
        <authorList>
            <person name="Spang A."/>
            <person name="Saw J.H."/>
            <person name="Jorgensen S.L."/>
            <person name="Zaremba-Niedzwiedzka K."/>
            <person name="Martijn J."/>
            <person name="Lind A.E."/>
            <person name="van Eijk R."/>
            <person name="Schleper C."/>
            <person name="Guy L."/>
            <person name="Ettema T.J."/>
        </authorList>
    </citation>
    <scope>NUCLEOTIDE SEQUENCE</scope>
</reference>
<dbReference type="InterPro" id="IPR010093">
    <property type="entry name" value="SinI_DNA-bd"/>
</dbReference>
<dbReference type="InterPro" id="IPR011260">
    <property type="entry name" value="RNAP_asu_C"/>
</dbReference>
<accession>A0A0F8YIA9</accession>
<dbReference type="Pfam" id="PF03118">
    <property type="entry name" value="RNA_pol_A_CTD"/>
    <property type="match status" value="1"/>
</dbReference>
<dbReference type="GO" id="GO:0006351">
    <property type="term" value="P:DNA-templated transcription"/>
    <property type="evidence" value="ECO:0007669"/>
    <property type="project" value="InterPro"/>
</dbReference>
<feature type="domain" description="RNA polymerase alpha subunit C-terminal" evidence="1">
    <location>
        <begin position="4"/>
        <end position="59"/>
    </location>
</feature>
<feature type="domain" description="Helix-turn-helix" evidence="2">
    <location>
        <begin position="132"/>
        <end position="179"/>
    </location>
</feature>
<dbReference type="InterPro" id="IPR041657">
    <property type="entry name" value="HTH_17"/>
</dbReference>
<dbReference type="AlphaFoldDB" id="A0A0F8YIA9"/>
<dbReference type="NCBIfam" id="TIGR01764">
    <property type="entry name" value="excise"/>
    <property type="match status" value="1"/>
</dbReference>